<feature type="domain" description="Trimeric autotransporter adhesin YadA-like stalk" evidence="13">
    <location>
        <begin position="555"/>
        <end position="593"/>
    </location>
</feature>
<keyword evidence="6" id="KW-0812">Transmembrane</keyword>
<evidence type="ECO:0000259" key="12">
    <source>
        <dbReference type="Pfam" id="PF05658"/>
    </source>
</evidence>
<protein>
    <submittedName>
        <fullName evidence="14">Adhesin yadA</fullName>
    </submittedName>
</protein>
<feature type="domain" description="Trimeric autotransporter adhesin YadA-like head" evidence="12">
    <location>
        <begin position="1325"/>
        <end position="1347"/>
    </location>
</feature>
<feature type="domain" description="Trimeric autotransporter adhesin YadA-like head" evidence="12">
    <location>
        <begin position="1287"/>
        <end position="1313"/>
    </location>
</feature>
<accession>A0A8B4G4E5</accession>
<dbReference type="GO" id="GO:0009986">
    <property type="term" value="C:cell surface"/>
    <property type="evidence" value="ECO:0007669"/>
    <property type="project" value="UniProtKB-SubCell"/>
</dbReference>
<dbReference type="GO" id="GO:0009279">
    <property type="term" value="C:cell outer membrane"/>
    <property type="evidence" value="ECO:0007669"/>
    <property type="project" value="UniProtKB-SubCell"/>
</dbReference>
<feature type="domain" description="Trimeric autotransporter adhesin YadA-like stalk" evidence="13">
    <location>
        <begin position="437"/>
        <end position="476"/>
    </location>
</feature>
<evidence type="ECO:0000256" key="5">
    <source>
        <dbReference type="ARBA" id="ARBA00022452"/>
    </source>
</evidence>
<dbReference type="SUPFAM" id="SSF54523">
    <property type="entry name" value="Pili subunits"/>
    <property type="match status" value="1"/>
</dbReference>
<comment type="similarity">
    <text evidence="3">Belongs to the autotransporter-2 (AT-2) (TC 1.B.40) family.</text>
</comment>
<comment type="subcellular location">
    <subcellularLocation>
        <location evidence="2">Cell outer membrane</location>
    </subcellularLocation>
    <subcellularLocation>
        <location evidence="1">Cell surface</location>
    </subcellularLocation>
</comment>
<dbReference type="InterPro" id="IPR011049">
    <property type="entry name" value="Serralysin-like_metalloprot_C"/>
</dbReference>
<evidence type="ECO:0000256" key="6">
    <source>
        <dbReference type="ARBA" id="ARBA00022692"/>
    </source>
</evidence>
<feature type="domain" description="Trimeric autotransporter adhesin YadA-like stalk" evidence="13">
    <location>
        <begin position="786"/>
        <end position="821"/>
    </location>
</feature>
<evidence type="ECO:0000256" key="1">
    <source>
        <dbReference type="ARBA" id="ARBA00004241"/>
    </source>
</evidence>
<dbReference type="Pfam" id="PF05658">
    <property type="entry name" value="YadA_head"/>
    <property type="match status" value="5"/>
</dbReference>
<reference evidence="14 15" key="1">
    <citation type="submission" date="2017-06" db="EMBL/GenBank/DDBJ databases">
        <authorList>
            <consortium name="Pathogen Informatics"/>
        </authorList>
    </citation>
    <scope>NUCLEOTIDE SEQUENCE [LARGE SCALE GENOMIC DNA]</scope>
    <source>
        <strain evidence="14 15">NCTC10596</strain>
    </source>
</reference>
<dbReference type="KEGG" id="ecor:SAMEA4412678_0360"/>
<dbReference type="Pfam" id="PF05662">
    <property type="entry name" value="YadA_stalk"/>
    <property type="match status" value="9"/>
</dbReference>
<evidence type="ECO:0000313" key="14">
    <source>
        <dbReference type="EMBL" id="SNW06935.1"/>
    </source>
</evidence>
<evidence type="ECO:0000256" key="7">
    <source>
        <dbReference type="ARBA" id="ARBA00022729"/>
    </source>
</evidence>
<feature type="domain" description="Trimeric autotransporter adhesin YadA-like stalk" evidence="13">
    <location>
        <begin position="2661"/>
        <end position="2700"/>
    </location>
</feature>
<organism evidence="14 15">
    <name type="scientific">Eikenella corrodens</name>
    <dbReference type="NCBI Taxonomy" id="539"/>
    <lineage>
        <taxon>Bacteria</taxon>
        <taxon>Pseudomonadati</taxon>
        <taxon>Pseudomonadota</taxon>
        <taxon>Betaproteobacteria</taxon>
        <taxon>Neisseriales</taxon>
        <taxon>Neisseriaceae</taxon>
        <taxon>Eikenella</taxon>
    </lineage>
</organism>
<keyword evidence="8" id="KW-0653">Protein transport</keyword>
<dbReference type="InterPro" id="IPR005594">
    <property type="entry name" value="YadA_C"/>
</dbReference>
<dbReference type="Proteomes" id="UP000215465">
    <property type="component" value="Chromosome 1"/>
</dbReference>
<dbReference type="EMBL" id="LT906482">
    <property type="protein sequence ID" value="SNW06935.1"/>
    <property type="molecule type" value="Genomic_DNA"/>
</dbReference>
<dbReference type="Gene3D" id="1.20.5.170">
    <property type="match status" value="3"/>
</dbReference>
<dbReference type="Gene3D" id="3.90.1780.10">
    <property type="entry name" value="Trimeric adhesin"/>
    <property type="match status" value="9"/>
</dbReference>
<gene>
    <name evidence="14" type="primary">yadA</name>
    <name evidence="14" type="ORF">SAMEA4412678_00360</name>
</gene>
<keyword evidence="10" id="KW-0998">Cell outer membrane</keyword>
<dbReference type="Gene3D" id="3.30.1300.30">
    <property type="entry name" value="GSPII I/J protein-like"/>
    <property type="match status" value="1"/>
</dbReference>
<feature type="domain" description="Trimeric autotransporter adhesin YadA-like head" evidence="12">
    <location>
        <begin position="642"/>
        <end position="664"/>
    </location>
</feature>
<evidence type="ECO:0000313" key="15">
    <source>
        <dbReference type="Proteomes" id="UP000215465"/>
    </source>
</evidence>
<dbReference type="SUPFAM" id="SSF101967">
    <property type="entry name" value="Adhesin YadA, collagen-binding domain"/>
    <property type="match status" value="6"/>
</dbReference>
<keyword evidence="5" id="KW-1134">Transmembrane beta strand</keyword>
<dbReference type="GO" id="GO:0015031">
    <property type="term" value="P:protein transport"/>
    <property type="evidence" value="ECO:0007669"/>
    <property type="project" value="UniProtKB-KW"/>
</dbReference>
<dbReference type="InterPro" id="IPR008635">
    <property type="entry name" value="Coiled_stalk_dom"/>
</dbReference>
<feature type="domain" description="Trimeric autotransporter adhesin YadA-like stalk" evidence="13">
    <location>
        <begin position="1469"/>
        <end position="1504"/>
    </location>
</feature>
<evidence type="ECO:0000256" key="4">
    <source>
        <dbReference type="ARBA" id="ARBA00022448"/>
    </source>
</evidence>
<evidence type="ECO:0000256" key="9">
    <source>
        <dbReference type="ARBA" id="ARBA00023136"/>
    </source>
</evidence>
<dbReference type="InterPro" id="IPR045584">
    <property type="entry name" value="Pilin-like"/>
</dbReference>
<keyword evidence="9" id="KW-0472">Membrane</keyword>
<evidence type="ECO:0000256" key="10">
    <source>
        <dbReference type="ARBA" id="ARBA00023237"/>
    </source>
</evidence>
<feature type="domain" description="Trimeric autotransporter adhesin YadA-like stalk" evidence="13">
    <location>
        <begin position="1120"/>
        <end position="1159"/>
    </location>
</feature>
<sequence>MNGYVGNASIGIGEQAGLESKGQHNTVIGWTAARHLDGDDNIAIGTRANDATAATPRTVAKTVALGSDTKATVNGAVAVGNKSVASTAAGVEGVDPLNAVTAKNNATWTSTEAAVSVGDVANNITRQITGVAAGKEDTDVVNVAQLKAVASQITTQAVATTPLKVGDGNNGNPAGKVITPTGADANKLATAGDIANAINNSGFNIDAGGNVVGSHTVTTAKPGSTLTLKAGDGLTVKQELDGNGNQSYTYALDAQTVVQNAQTPVVYTKADGTKVYKRPDGKFYDAPTGGNEVAAGDVIASMQDADGSTTAPTTLANVKSNLANTATATGNPNGNDRATLAAGNKGNNAATVNDVLNAGFTVQGNGQDKDFVTHGDTINFVNGQGTVAKVNTTNGVTEVKFDTPMTYVNNAGVPTSDPSNKVNLVGDAAGGPVTLGNVAPGTLSATSTEAVNGSQLHATNQNVAKGINFGGTTGSNNYQLGDTINVKGDNNITSTTVTGGAQLALNPNLSVTSVTTTDAAGNQTVTNGGGVTITPAGGGNPVSLTTGGLNNGGNKITNVAAGTDPNDAVNLSQLQAMGSAAKTHYYSVNSNQQAAGSNYNNDGATGTDALAAGVKAQAAQRNSIAIGNEAKVENSPANPSSSSIAIGDKAKAQGDLALAIGPGATVSGESAAGGIAIGSAATSNNGGMAVGSGANAGNGTPMIPGLPVRLNNNVALGDSALVKDDTNFRVALGSFSIAGESDLTAAPYKPTASANVAGIAGSGVELGEVSVGGDNTAGMGKTLYRRITNVAAGAADTDAVNVSQLKAAQAAATSKVAAGNGISVTPTVDTTTGSTTYTVAADTTALNVGDGNNGNPAGKVITPTGADANKLATAGDIANAINNSGFNIDAGGNVVGSHTATTAKPGSTLTLKAGDGLTVKQELDGNGNQSYTYALDAQTVVQNAQTPVVYTKADGTKVYKRPDGKFYDAPTGGNEVAAGDVIASMQDADGSTTAPTTLANVKSNLANTATATGNPNGNDRATLAAGNKGNNAATVNDVLNAGFTVQGNGQDKDFVTHGDTINFVNGQGTVAKVNTTNGVTEVKFDTPMTYVNNAGVPTSDPSNKVNLVGDAAGGPVTLGNVAPGTLSATSTEAVNGSQLHATNQNVAKGINFGGTTGSNNYQLGDTINVKGDNNITSTTVTGGAQLALNPNLSVTSVTTTDAAGNQTVTNGGGVTITPAGGGNPVSLTTGGLNNGGNKITNVAAGTDPNDAVNLSQLQAMGSAAKTHYYSVNSNQQAAGSNYNNDGATGTDALAAGVKAQAAQRNSIAIGNEAKVENSPANPSSSSIAIGDKAKAQGDLALAIGPGATVSGESAAGGIAIGSAATSNNGGMAVGSGANAGNGTPMIPGLPVRLNNNVALGDSALVKDDTNFRVALGSFSIAGESDLTAAPYKPTASANVAGIAGSGVELGEVSVGGDNTAGMGKTLYRRITNVAAGAADTDAVNVSQLKAAQAAATSKVAAGNGISVTPTVDTTTGSTTYTVAADTTALNVGDGNNGNPAGKVITPTGADANKLATAGDIANAINNSGFNIDAGGNVVGSHTATTAKPGSTLTLKAGDGLTVKQELDGNGNQSYTYALDAQTVVQNAQTPVVYTKADGTKVYKRPDGKFYDAPTGGNEVAAGDVIASMQDADGSTTAPTTLANVKSNLANTATATGNPNGNDRATLAAGNKGNNAATVNDVLNAGFTVQGNGQDKDFVTHGDTINFVNGQGTVAKVNTTNGVTEVKFDTPMTYVNNAGVPTSDPSNKVNLVGGDTNKPVTLGNVADGNIAAGSKEAINGGQLHDLKENGFKIAADNGTADTVKLTETVTYKGDSNIVTTVTDNQIGFKLADSITVGPATGGNPVKIDGTNGTVTGLTNKTWDPNNITSGRGATEDQLKAAQAAATSKVAAGNGISVTPTVDTTTGSTTYTVAADTTALNVGDGNNGNPAGKVITPTGADANKLATAGDIANAINNSGFNIDAGGNVVGSHTATTAKPGSTLTLKAGDGLTVKQELDGNGNQSYTYALDAQTVVQNAQTPVVYTKADGTKVYKRPDGKFYDAPTGGNEVAAGDVIASMQDADGSTTAPTTLANVKSNLANTATATGNPNGNDRATLAAGNKGNNAATVNDVLNAGFTVQGNGQDKDFVTHGDTINFVNGQGTVAKVNTTNGVTEVKFDTPMTYVNNAGVPTSDPSNKVNLVGGDTNKPVTLGNVADGNIAAGSKEAINGGQLHDLKENGFKIAADNGTADTVKLTETVTYKGDSNIVTTVTDNQIGFKLADSITVGPATGGNPVKIDGTNGTVTGLTNKTWDPNNITSGRGATEDQLKAAQAAATSKVAAGNGISVTPTVDTTTGSTTYTVAADTTALNVGDGNNGNPAGKVITPTGADANKLATAGDIANAINNSGFNIDAGGNVVGSHTATTAKPGSTLTLKAGDGLTVKQELDGNGNQSYTYALDAQTVVQNAQTPVVYTKADGTKVYKRPDGKFYDAPTGGNEVAAGDVIASMQDADGSTTAPTTLANVKSNLANTATATGNPNGNDRATLAAGNKGNNAATVNDVLNAGFTVQGNGQDKDFVTHGDTINFVNGQGTVAKVNTTNGVTEVKFDTPMTYVNNAGVPTSDPSNKVNLVGDAAGGPVTLGNVAPGTLSATSTEAVNGSQLHATNQNVAKGINFGGTTGSNNYQLGDTINVKGDNNITSTTVTGGAQLALNPNLSVTSVTTTDAAGNQTVTNGGGVTITPAGGGNPVSLTTGGLNNGGNKITNVADGTAGTDAVNVGQLNAALGAINSAGNANIAALDAKINDVADTANAGVAQAIATAGLPQAYLPGKNMVAVGGGYYKGETGYAVGFSTISDSGNWIIKATGSGNSRGNFGASIGAGYQW</sequence>
<dbReference type="Gene3D" id="2.150.10.10">
    <property type="entry name" value="Serralysin-like metalloprotease, C-terminal"/>
    <property type="match status" value="6"/>
</dbReference>
<dbReference type="Gene3D" id="6.20.50.100">
    <property type="match status" value="2"/>
</dbReference>
<feature type="domain" description="Trimeric autotransporter adhesin YadA-like head" evidence="12">
    <location>
        <begin position="604"/>
        <end position="630"/>
    </location>
</feature>
<feature type="domain" description="Trimeric autotransporter adhesin YadA-like stalk" evidence="13">
    <location>
        <begin position="127"/>
        <end position="161"/>
    </location>
</feature>
<feature type="domain" description="Trimeric autotransporter adhesin YadA-like C-terminal membrane anchor" evidence="11">
    <location>
        <begin position="2841"/>
        <end position="2901"/>
    </location>
</feature>
<name>A0A8B4G4E5_EIKCO</name>
<dbReference type="InterPro" id="IPR037174">
    <property type="entry name" value="Trimeric_adhesin"/>
</dbReference>
<evidence type="ECO:0000256" key="3">
    <source>
        <dbReference type="ARBA" id="ARBA00005848"/>
    </source>
</evidence>
<evidence type="ECO:0000256" key="8">
    <source>
        <dbReference type="ARBA" id="ARBA00022927"/>
    </source>
</evidence>
<feature type="domain" description="Trimeric autotransporter adhesin YadA-like stalk" evidence="13">
    <location>
        <begin position="1238"/>
        <end position="1276"/>
    </location>
</feature>
<evidence type="ECO:0000256" key="2">
    <source>
        <dbReference type="ARBA" id="ARBA00004442"/>
    </source>
</evidence>
<evidence type="ECO:0000259" key="13">
    <source>
        <dbReference type="Pfam" id="PF05662"/>
    </source>
</evidence>
<proteinExistence type="inferred from homology"/>
<keyword evidence="7" id="KW-0732">Signal</keyword>
<dbReference type="Pfam" id="PF03895">
    <property type="entry name" value="YadA_anchor"/>
    <property type="match status" value="1"/>
</dbReference>
<feature type="domain" description="Trimeric autotransporter adhesin YadA-like head" evidence="12">
    <location>
        <begin position="62"/>
        <end position="83"/>
    </location>
</feature>
<keyword evidence="4" id="KW-0813">Transport</keyword>
<evidence type="ECO:0000259" key="11">
    <source>
        <dbReference type="Pfam" id="PF03895"/>
    </source>
</evidence>
<dbReference type="InterPro" id="IPR008640">
    <property type="entry name" value="Adhesin_Head_dom"/>
</dbReference>
<feature type="domain" description="Trimeric autotransporter adhesin YadA-like stalk" evidence="13">
    <location>
        <begin position="2779"/>
        <end position="2815"/>
    </location>
</feature>